<organism evidence="1 2">
    <name type="scientific">Lasiosphaeria ovina</name>
    <dbReference type="NCBI Taxonomy" id="92902"/>
    <lineage>
        <taxon>Eukaryota</taxon>
        <taxon>Fungi</taxon>
        <taxon>Dikarya</taxon>
        <taxon>Ascomycota</taxon>
        <taxon>Pezizomycotina</taxon>
        <taxon>Sordariomycetes</taxon>
        <taxon>Sordariomycetidae</taxon>
        <taxon>Sordariales</taxon>
        <taxon>Lasiosphaeriaceae</taxon>
        <taxon>Lasiosphaeria</taxon>
    </lineage>
</organism>
<reference evidence="1" key="1">
    <citation type="journal article" date="2023" name="Mol. Phylogenet. Evol.">
        <title>Genome-scale phylogeny and comparative genomics of the fungal order Sordariales.</title>
        <authorList>
            <person name="Hensen N."/>
            <person name="Bonometti L."/>
            <person name="Westerberg I."/>
            <person name="Brannstrom I.O."/>
            <person name="Guillou S."/>
            <person name="Cros-Aarteil S."/>
            <person name="Calhoun S."/>
            <person name="Haridas S."/>
            <person name="Kuo A."/>
            <person name="Mondo S."/>
            <person name="Pangilinan J."/>
            <person name="Riley R."/>
            <person name="LaButti K."/>
            <person name="Andreopoulos B."/>
            <person name="Lipzen A."/>
            <person name="Chen C."/>
            <person name="Yan M."/>
            <person name="Daum C."/>
            <person name="Ng V."/>
            <person name="Clum A."/>
            <person name="Steindorff A."/>
            <person name="Ohm R.A."/>
            <person name="Martin F."/>
            <person name="Silar P."/>
            <person name="Natvig D.O."/>
            <person name="Lalanne C."/>
            <person name="Gautier V."/>
            <person name="Ament-Velasquez S.L."/>
            <person name="Kruys A."/>
            <person name="Hutchinson M.I."/>
            <person name="Powell A.J."/>
            <person name="Barry K."/>
            <person name="Miller A.N."/>
            <person name="Grigoriev I.V."/>
            <person name="Debuchy R."/>
            <person name="Gladieux P."/>
            <person name="Hiltunen Thoren M."/>
            <person name="Johannesson H."/>
        </authorList>
    </citation>
    <scope>NUCLEOTIDE SEQUENCE</scope>
    <source>
        <strain evidence="1">CBS 958.72</strain>
    </source>
</reference>
<protein>
    <submittedName>
        <fullName evidence="1">Uncharacterized protein</fullName>
    </submittedName>
</protein>
<gene>
    <name evidence="1" type="ORF">B0T24DRAFT_578117</name>
</gene>
<evidence type="ECO:0000313" key="1">
    <source>
        <dbReference type="EMBL" id="KAK3371077.1"/>
    </source>
</evidence>
<dbReference type="EMBL" id="JAULSN010000005">
    <property type="protein sequence ID" value="KAK3371077.1"/>
    <property type="molecule type" value="Genomic_DNA"/>
</dbReference>
<sequence length="251" mass="27527">MSQLIPVPKSAVSVRYHGLGRFLRVHVKTVLSSIILSPFIQQESRPGGLKFSTRGFYSGYQSGVEVPVEFKFDLPILLPIPRFDNKTVLVETSLGTHTIAIEYVEWPAPPSDGDDSSATVDATAATETKQVPARTDVLPTEERLLHDHGSLVISAKIPPPLFPDGGDSVDISFNKDFIKVDTARIVDGSIAWTIKWATVPKGDGEDPQPLSVTTTRNNGYQGPATQVIRTVQNYSIRRVWLVKPEPEPEAV</sequence>
<proteinExistence type="predicted"/>
<name>A0AAE0K7P4_9PEZI</name>
<dbReference type="AlphaFoldDB" id="A0AAE0K7P4"/>
<keyword evidence="2" id="KW-1185">Reference proteome</keyword>
<reference evidence="1" key="2">
    <citation type="submission" date="2023-06" db="EMBL/GenBank/DDBJ databases">
        <authorList>
            <consortium name="Lawrence Berkeley National Laboratory"/>
            <person name="Haridas S."/>
            <person name="Hensen N."/>
            <person name="Bonometti L."/>
            <person name="Westerberg I."/>
            <person name="Brannstrom I.O."/>
            <person name="Guillou S."/>
            <person name="Cros-Aarteil S."/>
            <person name="Calhoun S."/>
            <person name="Kuo A."/>
            <person name="Mondo S."/>
            <person name="Pangilinan J."/>
            <person name="Riley R."/>
            <person name="Labutti K."/>
            <person name="Andreopoulos B."/>
            <person name="Lipzen A."/>
            <person name="Chen C."/>
            <person name="Yanf M."/>
            <person name="Daum C."/>
            <person name="Ng V."/>
            <person name="Clum A."/>
            <person name="Steindorff A."/>
            <person name="Ohm R."/>
            <person name="Martin F."/>
            <person name="Silar P."/>
            <person name="Natvig D."/>
            <person name="Lalanne C."/>
            <person name="Gautier V."/>
            <person name="Ament-Velasquez S.L."/>
            <person name="Kruys A."/>
            <person name="Hutchinson M.I."/>
            <person name="Powell A.J."/>
            <person name="Barry K."/>
            <person name="Miller A.N."/>
            <person name="Grigoriev I.V."/>
            <person name="Debuchy R."/>
            <person name="Gladieux P."/>
            <person name="Thoren M.H."/>
            <person name="Johannesson H."/>
        </authorList>
    </citation>
    <scope>NUCLEOTIDE SEQUENCE</scope>
    <source>
        <strain evidence="1">CBS 958.72</strain>
    </source>
</reference>
<evidence type="ECO:0000313" key="2">
    <source>
        <dbReference type="Proteomes" id="UP001287356"/>
    </source>
</evidence>
<comment type="caution">
    <text evidence="1">The sequence shown here is derived from an EMBL/GenBank/DDBJ whole genome shotgun (WGS) entry which is preliminary data.</text>
</comment>
<dbReference type="Proteomes" id="UP001287356">
    <property type="component" value="Unassembled WGS sequence"/>
</dbReference>
<accession>A0AAE0K7P4</accession>